<sequence length="365" mass="39663">MKIAFHSPLKSPNHPVPSGDRLMARLLIAALGRAGHVVDVASELRTFLAGPEDDGRAAIDAAAAAEIERIDRLWRTGGAPDVWFCYHPYYKAPDLIGPELARRFAIAYVTAEASYSQRRNRGLWTENQRMLAETVRHAAVNLCFTRRDRDGLEQSIPGGRFRLLRPFIDPSAYLAVEPEAQPGRIVTVAMMRPGDKFDSYRMLAAALARLPESLPWTLSIVGDGALRSAVEALFSPLPRERIVWHGQCGPAEIAEILSRAAVYAWPGTGEAYGLAYLEAQAAGLPVVAQRVAGVPEVVCDGVTGMLTPAGDVEAYAAALVHILTDGDERRRMALAARRFVSDECSIEGAALRLDEILNEDVGGRG</sequence>
<dbReference type="CDD" id="cd03801">
    <property type="entry name" value="GT4_PimA-like"/>
    <property type="match status" value="1"/>
</dbReference>
<keyword evidence="1" id="KW-0808">Transferase</keyword>
<evidence type="ECO:0000313" key="2">
    <source>
        <dbReference type="Proteomes" id="UP000219167"/>
    </source>
</evidence>
<name>A0A285U276_9HYPH</name>
<dbReference type="Proteomes" id="UP000219167">
    <property type="component" value="Unassembled WGS sequence"/>
</dbReference>
<dbReference type="OrthoDB" id="5443996at2"/>
<accession>A0A285U276</accession>
<evidence type="ECO:0000313" key="1">
    <source>
        <dbReference type="EMBL" id="SOC35538.1"/>
    </source>
</evidence>
<dbReference type="PANTHER" id="PTHR45947">
    <property type="entry name" value="SULFOQUINOVOSYL TRANSFERASE SQD2"/>
    <property type="match status" value="1"/>
</dbReference>
<dbReference type="InterPro" id="IPR050194">
    <property type="entry name" value="Glycosyltransferase_grp1"/>
</dbReference>
<gene>
    <name evidence="1" type="ORF">SAMN05892877_101406</name>
</gene>
<dbReference type="GO" id="GO:0016757">
    <property type="term" value="F:glycosyltransferase activity"/>
    <property type="evidence" value="ECO:0007669"/>
    <property type="project" value="TreeGrafter"/>
</dbReference>
<dbReference type="Gene3D" id="3.40.50.2000">
    <property type="entry name" value="Glycogen Phosphorylase B"/>
    <property type="match status" value="2"/>
</dbReference>
<dbReference type="PANTHER" id="PTHR45947:SF3">
    <property type="entry name" value="SULFOQUINOVOSYL TRANSFERASE SQD2"/>
    <property type="match status" value="1"/>
</dbReference>
<dbReference type="Pfam" id="PF13692">
    <property type="entry name" value="Glyco_trans_1_4"/>
    <property type="match status" value="1"/>
</dbReference>
<reference evidence="1 2" key="1">
    <citation type="submission" date="2017-08" db="EMBL/GenBank/DDBJ databases">
        <authorList>
            <person name="de Groot N.N."/>
        </authorList>
    </citation>
    <scope>NUCLEOTIDE SEQUENCE [LARGE SCALE GENOMIC DNA]</scope>
    <source>
        <strain evidence="1 2">JC85</strain>
    </source>
</reference>
<keyword evidence="2" id="KW-1185">Reference proteome</keyword>
<dbReference type="RefSeq" id="WP_097135913.1">
    <property type="nucleotide sequence ID" value="NZ_OBQD01000001.1"/>
</dbReference>
<dbReference type="EMBL" id="OBQD01000001">
    <property type="protein sequence ID" value="SOC35538.1"/>
    <property type="molecule type" value="Genomic_DNA"/>
</dbReference>
<proteinExistence type="predicted"/>
<protein>
    <submittedName>
        <fullName evidence="1">Glycosyltransferase involved in cell wall bisynthesis</fullName>
    </submittedName>
</protein>
<dbReference type="SUPFAM" id="SSF53756">
    <property type="entry name" value="UDP-Glycosyltransferase/glycogen phosphorylase"/>
    <property type="match status" value="1"/>
</dbReference>
<organism evidence="1 2">
    <name type="scientific">Rhizobium subbaraonis</name>
    <dbReference type="NCBI Taxonomy" id="908946"/>
    <lineage>
        <taxon>Bacteria</taxon>
        <taxon>Pseudomonadati</taxon>
        <taxon>Pseudomonadota</taxon>
        <taxon>Alphaproteobacteria</taxon>
        <taxon>Hyphomicrobiales</taxon>
        <taxon>Rhizobiaceae</taxon>
        <taxon>Rhizobium/Agrobacterium group</taxon>
        <taxon>Rhizobium</taxon>
    </lineage>
</organism>
<dbReference type="AlphaFoldDB" id="A0A285U276"/>